<gene>
    <name evidence="2" type="ORF">JKK62_09610</name>
</gene>
<dbReference type="Proteomes" id="UP000633365">
    <property type="component" value="Unassembled WGS sequence"/>
</dbReference>
<keyword evidence="3" id="KW-1185">Reference proteome</keyword>
<protein>
    <submittedName>
        <fullName evidence="2">Uncharacterized protein</fullName>
    </submittedName>
</protein>
<evidence type="ECO:0000256" key="1">
    <source>
        <dbReference type="SAM" id="Coils"/>
    </source>
</evidence>
<dbReference type="RefSeq" id="WP_201427709.1">
    <property type="nucleotide sequence ID" value="NZ_JAEQMG010000098.1"/>
</dbReference>
<proteinExistence type="predicted"/>
<dbReference type="EMBL" id="JAEQMG010000098">
    <property type="protein sequence ID" value="MBK6088897.1"/>
    <property type="molecule type" value="Genomic_DNA"/>
</dbReference>
<comment type="caution">
    <text evidence="2">The sequence shown here is derived from an EMBL/GenBank/DDBJ whole genome shotgun (WGS) entry which is preliminary data.</text>
</comment>
<feature type="coiled-coil region" evidence="1">
    <location>
        <begin position="177"/>
        <end position="223"/>
    </location>
</feature>
<name>A0A934WS33_9FIRM</name>
<keyword evidence="1" id="KW-0175">Coiled coil</keyword>
<accession>A0A934WS33</accession>
<evidence type="ECO:0000313" key="2">
    <source>
        <dbReference type="EMBL" id="MBK6088897.1"/>
    </source>
</evidence>
<dbReference type="SUPFAM" id="SSF58113">
    <property type="entry name" value="Apolipoprotein A-I"/>
    <property type="match status" value="1"/>
</dbReference>
<sequence>MDIKNNIKCGLEFVSDTVSEIASSVAEKNRLRVQLNHIKGLIKSDSATRDQAYIELGRYFYDNLREGTTAENEAICAVIDAASDRISKASIKYVELLNIQNDTKIRSENAEKLAKAMAEKASVAAQAAKEKGAEAFDKAKATAADLSEKAKATAAEFKDKAADTVDNVRERFNLERNGEVEELIAAEQEKLDEAKDAAEEAVEEAAETVAEKAEDVVEEVKEAVIPENTDEESPEDIGF</sequence>
<dbReference type="Gene3D" id="1.20.120.20">
    <property type="entry name" value="Apolipoprotein"/>
    <property type="match status" value="1"/>
</dbReference>
<organism evidence="2 3">
    <name type="scientific">Ruminococcus difficilis</name>
    <dbReference type="NCBI Taxonomy" id="2763069"/>
    <lineage>
        <taxon>Bacteria</taxon>
        <taxon>Bacillati</taxon>
        <taxon>Bacillota</taxon>
        <taxon>Clostridia</taxon>
        <taxon>Eubacteriales</taxon>
        <taxon>Oscillospiraceae</taxon>
        <taxon>Ruminococcus</taxon>
    </lineage>
</organism>
<reference evidence="2" key="1">
    <citation type="submission" date="2021-01" db="EMBL/GenBank/DDBJ databases">
        <title>Genome public.</title>
        <authorList>
            <person name="Liu C."/>
            <person name="Sun Q."/>
        </authorList>
    </citation>
    <scope>NUCLEOTIDE SEQUENCE</scope>
    <source>
        <strain evidence="2">M6</strain>
    </source>
</reference>
<evidence type="ECO:0000313" key="3">
    <source>
        <dbReference type="Proteomes" id="UP000633365"/>
    </source>
</evidence>
<dbReference type="AlphaFoldDB" id="A0A934WS33"/>